<protein>
    <submittedName>
        <fullName evidence="2">Uncharacterized protein</fullName>
    </submittedName>
</protein>
<dbReference type="OrthoDB" id="6426641at2759"/>
<dbReference type="AlphaFoldDB" id="A0A8X6N6L3"/>
<sequence>MPREGQLDLLTLSRAEAANSVYEKHLLNKRRFDIHRRFHSFKSDLVLFDWPKQSTTPGNRVLKFVRVHHLCTYFKRDTQAIEKDDSSEEESESALEMQDLADDLQDNPDGTGL</sequence>
<feature type="region of interest" description="Disordered" evidence="1">
    <location>
        <begin position="80"/>
        <end position="113"/>
    </location>
</feature>
<proteinExistence type="predicted"/>
<comment type="caution">
    <text evidence="2">The sequence shown here is derived from an EMBL/GenBank/DDBJ whole genome shotgun (WGS) entry which is preliminary data.</text>
</comment>
<evidence type="ECO:0000313" key="3">
    <source>
        <dbReference type="Proteomes" id="UP000887013"/>
    </source>
</evidence>
<name>A0A8X6N6L3_NEPPI</name>
<gene>
    <name evidence="2" type="ORF">NPIL_202861</name>
</gene>
<evidence type="ECO:0000256" key="1">
    <source>
        <dbReference type="SAM" id="MobiDB-lite"/>
    </source>
</evidence>
<evidence type="ECO:0000313" key="2">
    <source>
        <dbReference type="EMBL" id="GFS97179.1"/>
    </source>
</evidence>
<organism evidence="2 3">
    <name type="scientific">Nephila pilipes</name>
    <name type="common">Giant wood spider</name>
    <name type="synonym">Nephila maculata</name>
    <dbReference type="NCBI Taxonomy" id="299642"/>
    <lineage>
        <taxon>Eukaryota</taxon>
        <taxon>Metazoa</taxon>
        <taxon>Ecdysozoa</taxon>
        <taxon>Arthropoda</taxon>
        <taxon>Chelicerata</taxon>
        <taxon>Arachnida</taxon>
        <taxon>Araneae</taxon>
        <taxon>Araneomorphae</taxon>
        <taxon>Entelegynae</taxon>
        <taxon>Araneoidea</taxon>
        <taxon>Nephilidae</taxon>
        <taxon>Nephila</taxon>
    </lineage>
</organism>
<accession>A0A8X6N6L3</accession>
<dbReference type="Proteomes" id="UP000887013">
    <property type="component" value="Unassembled WGS sequence"/>
</dbReference>
<dbReference type="EMBL" id="BMAW01054601">
    <property type="protein sequence ID" value="GFS97179.1"/>
    <property type="molecule type" value="Genomic_DNA"/>
</dbReference>
<keyword evidence="3" id="KW-1185">Reference proteome</keyword>
<feature type="compositionally biased region" description="Acidic residues" evidence="1">
    <location>
        <begin position="85"/>
        <end position="106"/>
    </location>
</feature>
<reference evidence="2" key="1">
    <citation type="submission" date="2020-08" db="EMBL/GenBank/DDBJ databases">
        <title>Multicomponent nature underlies the extraordinary mechanical properties of spider dragline silk.</title>
        <authorList>
            <person name="Kono N."/>
            <person name="Nakamura H."/>
            <person name="Mori M."/>
            <person name="Yoshida Y."/>
            <person name="Ohtoshi R."/>
            <person name="Malay A.D."/>
            <person name="Moran D.A.P."/>
            <person name="Tomita M."/>
            <person name="Numata K."/>
            <person name="Arakawa K."/>
        </authorList>
    </citation>
    <scope>NUCLEOTIDE SEQUENCE</scope>
</reference>